<sequence length="141" mass="16623">MYEVGHWQSPYTEDQINSSAGFTYLITHRESGVMYVGKKFTQSIRRKPVKGKVRKRKEVSRSNWLTYTSSSKYVNEGISKFGKNAFEFEILNIYSSRAETNYGELEEQVRRDVLRARDSEGNFQYCNLNIMCRFYRDKAKP</sequence>
<dbReference type="Gene3D" id="3.40.1440.10">
    <property type="entry name" value="GIY-YIG endonuclease"/>
    <property type="match status" value="1"/>
</dbReference>
<dbReference type="Pfam" id="PF19835">
    <property type="entry name" value="SegE_GIY-YIG"/>
    <property type="match status" value="1"/>
</dbReference>
<reference evidence="2 3" key="1">
    <citation type="submission" date="2020-08" db="EMBL/GenBank/DDBJ databases">
        <title>Genomic Encyclopedia of Type Strains, Phase IV (KMG-IV): sequencing the most valuable type-strain genomes for metagenomic binning, comparative biology and taxonomic classification.</title>
        <authorList>
            <person name="Goeker M."/>
        </authorList>
    </citation>
    <scope>NUCLEOTIDE SEQUENCE [LARGE SCALE GENOMIC DNA]</scope>
    <source>
        <strain evidence="2 3">DSM 4491</strain>
    </source>
</reference>
<proteinExistence type="predicted"/>
<dbReference type="InterPro" id="IPR045566">
    <property type="entry name" value="SegE-like_GIY-YIG"/>
</dbReference>
<accession>A0A841QJV8</accession>
<evidence type="ECO:0000259" key="1">
    <source>
        <dbReference type="Pfam" id="PF19835"/>
    </source>
</evidence>
<dbReference type="EMBL" id="JACHIE010000028">
    <property type="protein sequence ID" value="MBB6458696.1"/>
    <property type="molecule type" value="Genomic_DNA"/>
</dbReference>
<comment type="caution">
    <text evidence="2">The sequence shown here is derived from an EMBL/GenBank/DDBJ whole genome shotgun (WGS) entry which is preliminary data.</text>
</comment>
<dbReference type="Proteomes" id="UP000578000">
    <property type="component" value="Unassembled WGS sequence"/>
</dbReference>
<dbReference type="AlphaFoldDB" id="A0A841QJV8"/>
<evidence type="ECO:0000313" key="3">
    <source>
        <dbReference type="Proteomes" id="UP000578000"/>
    </source>
</evidence>
<evidence type="ECO:0000313" key="2">
    <source>
        <dbReference type="EMBL" id="MBB6458696.1"/>
    </source>
</evidence>
<dbReference type="RefSeq" id="WP_166117039.1">
    <property type="nucleotide sequence ID" value="NZ_BAABDB010000030.1"/>
</dbReference>
<feature type="domain" description="Putative endonuclease SegE-like GIY-YIG" evidence="1">
    <location>
        <begin position="8"/>
        <end position="130"/>
    </location>
</feature>
<gene>
    <name evidence="2" type="ORF">HNR55_003309</name>
</gene>
<organism evidence="2 3">
    <name type="scientific">Acetobacter lovaniensis</name>
    <dbReference type="NCBI Taxonomy" id="104100"/>
    <lineage>
        <taxon>Bacteria</taxon>
        <taxon>Pseudomonadati</taxon>
        <taxon>Pseudomonadota</taxon>
        <taxon>Alphaproteobacteria</taxon>
        <taxon>Acetobacterales</taxon>
        <taxon>Acetobacteraceae</taxon>
        <taxon>Acetobacter</taxon>
    </lineage>
</organism>
<keyword evidence="3" id="KW-1185">Reference proteome</keyword>
<protein>
    <recommendedName>
        <fullName evidence="1">Putative endonuclease SegE-like GIY-YIG domain-containing protein</fullName>
    </recommendedName>
</protein>
<name>A0A841QJV8_9PROT</name>
<dbReference type="InterPro" id="IPR035901">
    <property type="entry name" value="GIY-YIG_endonuc_sf"/>
</dbReference>